<keyword evidence="8" id="KW-1185">Reference proteome</keyword>
<dbReference type="Proteomes" id="UP000541444">
    <property type="component" value="Unassembled WGS sequence"/>
</dbReference>
<comment type="subcellular location">
    <subcellularLocation>
        <location evidence="1">Nucleus</location>
    </subcellularLocation>
</comment>
<dbReference type="FunFam" id="3.40.1810.10:FF:000006">
    <property type="entry name" value="Agamous-like MADS-box protein AGL62"/>
    <property type="match status" value="1"/>
</dbReference>
<dbReference type="SUPFAM" id="SSF55455">
    <property type="entry name" value="SRF-like"/>
    <property type="match status" value="1"/>
</dbReference>
<feature type="domain" description="MADS-box" evidence="6">
    <location>
        <begin position="7"/>
        <end position="68"/>
    </location>
</feature>
<evidence type="ECO:0000313" key="8">
    <source>
        <dbReference type="Proteomes" id="UP000541444"/>
    </source>
</evidence>
<gene>
    <name evidence="7" type="ORF">GIB67_039825</name>
</gene>
<evidence type="ECO:0000313" key="7">
    <source>
        <dbReference type="EMBL" id="KAF6173874.1"/>
    </source>
</evidence>
<dbReference type="GO" id="GO:0000978">
    <property type="term" value="F:RNA polymerase II cis-regulatory region sequence-specific DNA binding"/>
    <property type="evidence" value="ECO:0007669"/>
    <property type="project" value="TreeGrafter"/>
</dbReference>
<dbReference type="GO" id="GO:0000981">
    <property type="term" value="F:DNA-binding transcription factor activity, RNA polymerase II-specific"/>
    <property type="evidence" value="ECO:0007669"/>
    <property type="project" value="TreeGrafter"/>
</dbReference>
<reference evidence="7 8" key="1">
    <citation type="journal article" date="2020" name="IScience">
        <title>Genome Sequencing of the Endangered Kingdonia uniflora (Circaeasteraceae, Ranunculales) Reveals Potential Mechanisms of Evolutionary Specialization.</title>
        <authorList>
            <person name="Sun Y."/>
            <person name="Deng T."/>
            <person name="Zhang A."/>
            <person name="Moore M.J."/>
            <person name="Landis J.B."/>
            <person name="Lin N."/>
            <person name="Zhang H."/>
            <person name="Zhang X."/>
            <person name="Huang J."/>
            <person name="Zhang X."/>
            <person name="Sun H."/>
            <person name="Wang H."/>
        </authorList>
    </citation>
    <scope>NUCLEOTIDE SEQUENCE [LARGE SCALE GENOMIC DNA]</scope>
    <source>
        <strain evidence="7">TB1705</strain>
        <tissue evidence="7">Leaf</tissue>
    </source>
</reference>
<evidence type="ECO:0000256" key="1">
    <source>
        <dbReference type="ARBA" id="ARBA00004123"/>
    </source>
</evidence>
<sequence>MARKTSKGRQKIEIKRIENDYNRLQVTFSKRRLGLFKKASELQILCGVEIAVLVFSPAGKVYAFGHPNVDAVIDRFLWGAPALNGFGALPLIIPSHHEAPIRELTKQFADLAEFLEVEKKRGEQLQEMQKESQAKNWWDKPIEDLDLNELVKLRDMLEELKMKVTVRADEILIEESMMPRECNIHFPNQFGCLNPHGFEANVLPPEFQARSYVGSSSSSLNPHGYGYGYGYDYGFGGGFYGIN</sequence>
<dbReference type="PROSITE" id="PS50066">
    <property type="entry name" value="MADS_BOX_2"/>
    <property type="match status" value="1"/>
</dbReference>
<keyword evidence="2" id="KW-0805">Transcription regulation</keyword>
<evidence type="ECO:0000256" key="5">
    <source>
        <dbReference type="ARBA" id="ARBA00023242"/>
    </source>
</evidence>
<evidence type="ECO:0000259" key="6">
    <source>
        <dbReference type="PROSITE" id="PS50066"/>
    </source>
</evidence>
<dbReference type="PRINTS" id="PR00404">
    <property type="entry name" value="MADSDOMAIN"/>
</dbReference>
<keyword evidence="5" id="KW-0539">Nucleus</keyword>
<evidence type="ECO:0000256" key="3">
    <source>
        <dbReference type="ARBA" id="ARBA00023125"/>
    </source>
</evidence>
<dbReference type="GO" id="GO:0045944">
    <property type="term" value="P:positive regulation of transcription by RNA polymerase II"/>
    <property type="evidence" value="ECO:0007669"/>
    <property type="project" value="InterPro"/>
</dbReference>
<evidence type="ECO:0000256" key="4">
    <source>
        <dbReference type="ARBA" id="ARBA00023163"/>
    </source>
</evidence>
<dbReference type="Gene3D" id="6.10.140.920">
    <property type="match status" value="1"/>
</dbReference>
<organism evidence="7 8">
    <name type="scientific">Kingdonia uniflora</name>
    <dbReference type="NCBI Taxonomy" id="39325"/>
    <lineage>
        <taxon>Eukaryota</taxon>
        <taxon>Viridiplantae</taxon>
        <taxon>Streptophyta</taxon>
        <taxon>Embryophyta</taxon>
        <taxon>Tracheophyta</taxon>
        <taxon>Spermatophyta</taxon>
        <taxon>Magnoliopsida</taxon>
        <taxon>Ranunculales</taxon>
        <taxon>Circaeasteraceae</taxon>
        <taxon>Kingdonia</taxon>
    </lineage>
</organism>
<evidence type="ECO:0000256" key="2">
    <source>
        <dbReference type="ARBA" id="ARBA00023015"/>
    </source>
</evidence>
<dbReference type="EMBL" id="JACGCM010000309">
    <property type="protein sequence ID" value="KAF6173874.1"/>
    <property type="molecule type" value="Genomic_DNA"/>
</dbReference>
<dbReference type="PANTHER" id="PTHR11945">
    <property type="entry name" value="MADS BOX PROTEIN"/>
    <property type="match status" value="1"/>
</dbReference>
<dbReference type="GO" id="GO:0046983">
    <property type="term" value="F:protein dimerization activity"/>
    <property type="evidence" value="ECO:0007669"/>
    <property type="project" value="InterPro"/>
</dbReference>
<dbReference type="InterPro" id="IPR036879">
    <property type="entry name" value="TF_MADSbox_sf"/>
</dbReference>
<dbReference type="InterPro" id="IPR033896">
    <property type="entry name" value="MEF2-like_N"/>
</dbReference>
<name>A0A7J7P414_9MAGN</name>
<dbReference type="InterPro" id="IPR002100">
    <property type="entry name" value="TF_MADSbox"/>
</dbReference>
<dbReference type="Gene3D" id="3.40.1810.10">
    <property type="entry name" value="Transcription factor, MADS-box"/>
    <property type="match status" value="1"/>
</dbReference>
<keyword evidence="4" id="KW-0804">Transcription</keyword>
<dbReference type="PANTHER" id="PTHR11945:SF629">
    <property type="entry name" value="OS02G0164450 PROTEIN"/>
    <property type="match status" value="1"/>
</dbReference>
<comment type="caution">
    <text evidence="7">The sequence shown here is derived from an EMBL/GenBank/DDBJ whole genome shotgun (WGS) entry which is preliminary data.</text>
</comment>
<dbReference type="CDD" id="cd00265">
    <property type="entry name" value="MADS_MEF2_like"/>
    <property type="match status" value="1"/>
</dbReference>
<dbReference type="Pfam" id="PF00319">
    <property type="entry name" value="SRF-TF"/>
    <property type="match status" value="1"/>
</dbReference>
<keyword evidence="3" id="KW-0238">DNA-binding</keyword>
<dbReference type="GO" id="GO:0005634">
    <property type="term" value="C:nucleus"/>
    <property type="evidence" value="ECO:0007669"/>
    <property type="project" value="UniProtKB-SubCell"/>
</dbReference>
<accession>A0A7J7P414</accession>
<dbReference type="AlphaFoldDB" id="A0A7J7P414"/>
<dbReference type="SMART" id="SM00432">
    <property type="entry name" value="MADS"/>
    <property type="match status" value="1"/>
</dbReference>
<proteinExistence type="predicted"/>
<protein>
    <recommendedName>
        <fullName evidence="6">MADS-box domain-containing protein</fullName>
    </recommendedName>
</protein>
<dbReference type="OrthoDB" id="1896642at2759"/>